<accession>A0ABQ3LHV8</accession>
<protein>
    <submittedName>
        <fullName evidence="1">Uncharacterized protein</fullName>
    </submittedName>
</protein>
<proteinExistence type="predicted"/>
<gene>
    <name evidence="1" type="ORF">GCM10008023_21010</name>
</gene>
<dbReference type="RefSeq" id="WP_189676184.1">
    <property type="nucleotide sequence ID" value="NZ_BNAQ01000002.1"/>
</dbReference>
<dbReference type="EMBL" id="BNAQ01000002">
    <property type="protein sequence ID" value="GHH16708.1"/>
    <property type="molecule type" value="Genomic_DNA"/>
</dbReference>
<dbReference type="Proteomes" id="UP000652430">
    <property type="component" value="Unassembled WGS sequence"/>
</dbReference>
<name>A0ABQ3LHV8_9SPHN</name>
<evidence type="ECO:0000313" key="2">
    <source>
        <dbReference type="Proteomes" id="UP000652430"/>
    </source>
</evidence>
<keyword evidence="2" id="KW-1185">Reference proteome</keyword>
<sequence>MSKTTNKFAPEVGDLLREVTIARSLGLPVEGVSLYPILDHPCWDEDRYCPTNLLARSENVADLIAFPPLAETILEANLV</sequence>
<comment type="caution">
    <text evidence="1">The sequence shown here is derived from an EMBL/GenBank/DDBJ whole genome shotgun (WGS) entry which is preliminary data.</text>
</comment>
<organism evidence="1 2">
    <name type="scientific">Sphingomonas glacialis</name>
    <dbReference type="NCBI Taxonomy" id="658225"/>
    <lineage>
        <taxon>Bacteria</taxon>
        <taxon>Pseudomonadati</taxon>
        <taxon>Pseudomonadota</taxon>
        <taxon>Alphaproteobacteria</taxon>
        <taxon>Sphingomonadales</taxon>
        <taxon>Sphingomonadaceae</taxon>
        <taxon>Sphingomonas</taxon>
    </lineage>
</organism>
<reference evidence="2" key="1">
    <citation type="journal article" date="2019" name="Int. J. Syst. Evol. Microbiol.">
        <title>The Global Catalogue of Microorganisms (GCM) 10K type strain sequencing project: providing services to taxonomists for standard genome sequencing and annotation.</title>
        <authorList>
            <consortium name="The Broad Institute Genomics Platform"/>
            <consortium name="The Broad Institute Genome Sequencing Center for Infectious Disease"/>
            <person name="Wu L."/>
            <person name="Ma J."/>
        </authorList>
    </citation>
    <scope>NUCLEOTIDE SEQUENCE [LARGE SCALE GENOMIC DNA]</scope>
    <source>
        <strain evidence="2">CGMCC 1.8957</strain>
    </source>
</reference>
<evidence type="ECO:0000313" key="1">
    <source>
        <dbReference type="EMBL" id="GHH16708.1"/>
    </source>
</evidence>